<evidence type="ECO:0000259" key="1">
    <source>
        <dbReference type="Pfam" id="PF00156"/>
    </source>
</evidence>
<dbReference type="CDD" id="cd06223">
    <property type="entry name" value="PRTases_typeI"/>
    <property type="match status" value="1"/>
</dbReference>
<name>A0A382HJG3_9ZZZZ</name>
<dbReference type="GO" id="GO:0000287">
    <property type="term" value="F:magnesium ion binding"/>
    <property type="evidence" value="ECO:0007669"/>
    <property type="project" value="TreeGrafter"/>
</dbReference>
<dbReference type="GO" id="GO:0046100">
    <property type="term" value="P:hypoxanthine metabolic process"/>
    <property type="evidence" value="ECO:0007669"/>
    <property type="project" value="TreeGrafter"/>
</dbReference>
<dbReference type="GO" id="GO:0032263">
    <property type="term" value="P:GMP salvage"/>
    <property type="evidence" value="ECO:0007669"/>
    <property type="project" value="TreeGrafter"/>
</dbReference>
<dbReference type="PANTHER" id="PTHR43340:SF1">
    <property type="entry name" value="HYPOXANTHINE PHOSPHORIBOSYLTRANSFERASE"/>
    <property type="match status" value="1"/>
</dbReference>
<dbReference type="InterPro" id="IPR029057">
    <property type="entry name" value="PRTase-like"/>
</dbReference>
<dbReference type="SUPFAM" id="SSF53271">
    <property type="entry name" value="PRTase-like"/>
    <property type="match status" value="1"/>
</dbReference>
<organism evidence="2">
    <name type="scientific">marine metagenome</name>
    <dbReference type="NCBI Taxonomy" id="408172"/>
    <lineage>
        <taxon>unclassified sequences</taxon>
        <taxon>metagenomes</taxon>
        <taxon>ecological metagenomes</taxon>
    </lineage>
</organism>
<dbReference type="InterPro" id="IPR050408">
    <property type="entry name" value="HGPRT"/>
</dbReference>
<reference evidence="2" key="1">
    <citation type="submission" date="2018-05" db="EMBL/GenBank/DDBJ databases">
        <authorList>
            <person name="Lanie J.A."/>
            <person name="Ng W.-L."/>
            <person name="Kazmierczak K.M."/>
            <person name="Andrzejewski T.M."/>
            <person name="Davidsen T.M."/>
            <person name="Wayne K.J."/>
            <person name="Tettelin H."/>
            <person name="Glass J.I."/>
            <person name="Rusch D."/>
            <person name="Podicherti R."/>
            <person name="Tsui H.-C.T."/>
            <person name="Winkler M.E."/>
        </authorList>
    </citation>
    <scope>NUCLEOTIDE SEQUENCE</scope>
</reference>
<dbReference type="GO" id="GO:0032264">
    <property type="term" value="P:IMP salvage"/>
    <property type="evidence" value="ECO:0007669"/>
    <property type="project" value="TreeGrafter"/>
</dbReference>
<dbReference type="Pfam" id="PF00156">
    <property type="entry name" value="Pribosyltran"/>
    <property type="match status" value="1"/>
</dbReference>
<dbReference type="GO" id="GO:0004422">
    <property type="term" value="F:hypoxanthine phosphoribosyltransferase activity"/>
    <property type="evidence" value="ECO:0007669"/>
    <property type="project" value="TreeGrafter"/>
</dbReference>
<dbReference type="AlphaFoldDB" id="A0A382HJG3"/>
<dbReference type="PANTHER" id="PTHR43340">
    <property type="entry name" value="HYPOXANTHINE-GUANINE PHOSPHORIBOSYLTRANSFERASE"/>
    <property type="match status" value="1"/>
</dbReference>
<feature type="domain" description="Phosphoribosyltransferase" evidence="1">
    <location>
        <begin position="26"/>
        <end position="171"/>
    </location>
</feature>
<evidence type="ECO:0000313" key="2">
    <source>
        <dbReference type="EMBL" id="SVB86813.1"/>
    </source>
</evidence>
<gene>
    <name evidence="2" type="ORF">METZ01_LOCUS239667</name>
</gene>
<protein>
    <recommendedName>
        <fullName evidence="1">Phosphoribosyltransferase domain-containing protein</fullName>
    </recommendedName>
</protein>
<dbReference type="InterPro" id="IPR000836">
    <property type="entry name" value="PRTase_dom"/>
</dbReference>
<dbReference type="EMBL" id="UINC01061341">
    <property type="protein sequence ID" value="SVB86813.1"/>
    <property type="molecule type" value="Genomic_DNA"/>
</dbReference>
<accession>A0A382HJG3</accession>
<dbReference type="Gene3D" id="3.40.50.2020">
    <property type="match status" value="1"/>
</dbReference>
<dbReference type="NCBIfam" id="NF006605">
    <property type="entry name" value="PRK09162.1"/>
    <property type="match status" value="1"/>
</dbReference>
<sequence>MADQKESIKECQKVLKEAELLYTTSEINEVIDNISVAITSELEKTNPIIIPIMIGGLIMAGQLISKLNFPLQIDYAHATRYAGGVHGGKLTWLKKPDKSLIGRTILLVDDILDEGVTLSEIIKYCYSNGAKNVLTAVLVQKVLGNKEFNQNIDFVGVSVPNVYVFGYGMDYCEYHRNAAGIYAVRKS</sequence>
<proteinExistence type="predicted"/>
<dbReference type="GO" id="GO:0005829">
    <property type="term" value="C:cytosol"/>
    <property type="evidence" value="ECO:0007669"/>
    <property type="project" value="TreeGrafter"/>
</dbReference>
<dbReference type="GO" id="GO:0006178">
    <property type="term" value="P:guanine salvage"/>
    <property type="evidence" value="ECO:0007669"/>
    <property type="project" value="TreeGrafter"/>
</dbReference>